<keyword evidence="4" id="KW-1185">Reference proteome</keyword>
<reference evidence="3 5" key="3">
    <citation type="submission" date="2019-04" db="EMBL/GenBank/DDBJ databases">
        <title>Microbes associate with the intestines of laboratory mice.</title>
        <authorList>
            <person name="Navarre W."/>
            <person name="Wong E."/>
            <person name="Huang K."/>
            <person name="Tropini C."/>
            <person name="Ng K."/>
            <person name="Yu B."/>
        </authorList>
    </citation>
    <scope>NUCLEOTIDE SEQUENCE [LARGE SCALE GENOMIC DNA]</scope>
    <source>
        <strain evidence="3 5">NM63_1-25</strain>
    </source>
</reference>
<dbReference type="EMBL" id="CP015401">
    <property type="protein sequence ID" value="ANU56708.1"/>
    <property type="molecule type" value="Genomic_DNA"/>
</dbReference>
<dbReference type="RefSeq" id="WP_065537950.1">
    <property type="nucleotide sequence ID" value="NZ_CAPDLJ010000003.1"/>
</dbReference>
<proteinExistence type="predicted"/>
<dbReference type="EMBL" id="SRYX01000003">
    <property type="protein sequence ID" value="TGY40870.1"/>
    <property type="molecule type" value="Genomic_DNA"/>
</dbReference>
<dbReference type="GeneID" id="82186136"/>
<feature type="transmembrane region" description="Helical" evidence="1">
    <location>
        <begin position="69"/>
        <end position="92"/>
    </location>
</feature>
<reference evidence="2" key="2">
    <citation type="submission" date="2017-04" db="EMBL/GenBank/DDBJ databases">
        <title>Complete Genome Sequences of Twelve Strains of a Stable Defined Moderately Diverse Mouse Microbiota 2 (sDMDMm2).</title>
        <authorList>
            <person name="Uchimura Y."/>
            <person name="Wyss M."/>
            <person name="Brugiroux S."/>
            <person name="Limenitakis J.P."/>
            <person name="Stecher B."/>
            <person name="McCoy K.D."/>
            <person name="Macpherson A.J."/>
        </authorList>
    </citation>
    <scope>NUCLEOTIDE SEQUENCE</scope>
    <source>
        <strain evidence="2">I48</strain>
    </source>
</reference>
<evidence type="ECO:0000256" key="1">
    <source>
        <dbReference type="SAM" id="Phobius"/>
    </source>
</evidence>
<accession>A0A4V3RKR4</accession>
<keyword evidence="1" id="KW-0812">Transmembrane</keyword>
<name>A0A1C7GVW3_9BACE</name>
<dbReference type="STRING" id="1796613.A4V03_03220"/>
<reference evidence="4" key="1">
    <citation type="submission" date="2016-04" db="EMBL/GenBank/DDBJ databases">
        <title>Complete Genome Sequences of Twelve Strains of a Stable Defined Moderately Diverse Mouse Microbiota 2 (sDMDMm2).</title>
        <authorList>
            <person name="Uchimura Y."/>
            <person name="Wyss M."/>
            <person name="Brugiroux S."/>
            <person name="Limenitakis J.P."/>
            <person name="Stecher B."/>
            <person name="McCoy K.D."/>
            <person name="Macpherson A.J."/>
        </authorList>
    </citation>
    <scope>NUCLEOTIDE SEQUENCE [LARGE SCALE GENOMIC DNA]</scope>
    <source>
        <strain evidence="4">I48</strain>
    </source>
</reference>
<gene>
    <name evidence="2" type="ORF">A4V03_03220</name>
    <name evidence="3" type="ORF">E5353_01505</name>
</gene>
<dbReference type="Proteomes" id="UP000309566">
    <property type="component" value="Unassembled WGS sequence"/>
</dbReference>
<accession>A0A1C7GVW3</accession>
<keyword evidence="1" id="KW-0472">Membrane</keyword>
<evidence type="ECO:0000313" key="5">
    <source>
        <dbReference type="Proteomes" id="UP000309566"/>
    </source>
</evidence>
<protein>
    <submittedName>
        <fullName evidence="2">Uncharacterized protein</fullName>
    </submittedName>
</protein>
<dbReference type="OrthoDB" id="1095506at2"/>
<organism evidence="2 4">
    <name type="scientific">Bacteroides caecimuris</name>
    <dbReference type="NCBI Taxonomy" id="1796613"/>
    <lineage>
        <taxon>Bacteria</taxon>
        <taxon>Pseudomonadati</taxon>
        <taxon>Bacteroidota</taxon>
        <taxon>Bacteroidia</taxon>
        <taxon>Bacteroidales</taxon>
        <taxon>Bacteroidaceae</taxon>
        <taxon>Bacteroides</taxon>
    </lineage>
</organism>
<evidence type="ECO:0000313" key="4">
    <source>
        <dbReference type="Proteomes" id="UP000092631"/>
    </source>
</evidence>
<dbReference type="Proteomes" id="UP000092631">
    <property type="component" value="Chromosome"/>
</dbReference>
<keyword evidence="1" id="KW-1133">Transmembrane helix</keyword>
<evidence type="ECO:0000313" key="2">
    <source>
        <dbReference type="EMBL" id="ANU56708.1"/>
    </source>
</evidence>
<sequence>MGGEGYMLDMIRRLSEGREASRLRRERANDKLKHLNRTNEPYPLPNTTPEEMERIIHDSEKKKEKDSNYFVWGTLIIMGVLIAIAVILWAVFIK</sequence>
<dbReference type="KEGG" id="bcae:A4V03_03220"/>
<dbReference type="AlphaFoldDB" id="A0A1C7GVW3"/>
<evidence type="ECO:0000313" key="3">
    <source>
        <dbReference type="EMBL" id="TGY40870.1"/>
    </source>
</evidence>